<sequence length="510" mass="58469">MWEGESKTKLDRLLEILPGLTTWVVLTSPVWLGILAPNLVAIFLTFLSIYWVYLALVHTVGLLIGYKRYKYEIGIDWFKKCKELSFSSLPELDTLPKDLSGIKHLILIPTVNEPLEVLIPTFKSLAEQNYPLKENIFIAITCEERGAQEVSASIEKIKEMYGKEIGNILFYIHPSGTPGELVGGGAANRTWGAKHAVEDLKTMGIKTKDVIFTTFDADTNLHKEFIPRLTYAYLTCSKRLNHFYSTAVFLFNNNIWNVHTLMRIEANSITLGTLSTWTLSNDTKETFSCYSIALDTLIDANFWDVTLIDDTVFYWRAFFARKGNFKPRIFYTPNSSDAVHGESFAKAHQSLYKQLLRWGWGSVTTPLAMRGFIKSKDVPLSTKILWMVNKAERHAIFRTMVFLITFGFAILTLVNENVKQTAIAYRLPDITSLILTIGLIFLIPSTFLRQKFVTPIPKEWSFFRKFLTYLEGPLVILNLLTFSFIPFLEAETKMMLGKRYKSLHFTPKYR</sequence>
<dbReference type="AlphaFoldDB" id="A0A1F4VF42"/>
<keyword evidence="1" id="KW-1133">Transmembrane helix</keyword>
<feature type="transmembrane region" description="Helical" evidence="1">
    <location>
        <begin position="430"/>
        <end position="448"/>
    </location>
</feature>
<feature type="transmembrane region" description="Helical" evidence="1">
    <location>
        <begin position="395"/>
        <end position="414"/>
    </location>
</feature>
<gene>
    <name evidence="2" type="ORF">A3A78_02480</name>
</gene>
<proteinExistence type="predicted"/>
<dbReference type="Gene3D" id="3.90.550.10">
    <property type="entry name" value="Spore Coat Polysaccharide Biosynthesis Protein SpsA, Chain A"/>
    <property type="match status" value="1"/>
</dbReference>
<feature type="transmembrane region" description="Helical" evidence="1">
    <location>
        <begin position="40"/>
        <end position="64"/>
    </location>
</feature>
<feature type="transmembrane region" description="Helical" evidence="1">
    <location>
        <begin position="469"/>
        <end position="488"/>
    </location>
</feature>
<comment type="caution">
    <text evidence="2">The sequence shown here is derived from an EMBL/GenBank/DDBJ whole genome shotgun (WGS) entry which is preliminary data.</text>
</comment>
<dbReference type="SUPFAM" id="SSF53448">
    <property type="entry name" value="Nucleotide-diphospho-sugar transferases"/>
    <property type="match status" value="1"/>
</dbReference>
<evidence type="ECO:0000313" key="2">
    <source>
        <dbReference type="EMBL" id="OGC55881.1"/>
    </source>
</evidence>
<keyword evidence="1" id="KW-0812">Transmembrane</keyword>
<evidence type="ECO:0000313" key="3">
    <source>
        <dbReference type="Proteomes" id="UP000176504"/>
    </source>
</evidence>
<name>A0A1F4VF42_UNCKA</name>
<organism evidence="2 3">
    <name type="scientific">candidate division WWE3 bacterium RIFCSPLOWO2_01_FULL_41_18</name>
    <dbReference type="NCBI Taxonomy" id="1802625"/>
    <lineage>
        <taxon>Bacteria</taxon>
        <taxon>Katanobacteria</taxon>
    </lineage>
</organism>
<dbReference type="PANTHER" id="PTHR36851">
    <property type="entry name" value="UNNAMED PRODUCT"/>
    <property type="match status" value="1"/>
</dbReference>
<dbReference type="PANTHER" id="PTHR36851:SF1">
    <property type="entry name" value="GLYCO_TRANS_2-LIKE DOMAIN-CONTAINING PROTEIN"/>
    <property type="match status" value="1"/>
</dbReference>
<dbReference type="EMBL" id="MEVI01000001">
    <property type="protein sequence ID" value="OGC55881.1"/>
    <property type="molecule type" value="Genomic_DNA"/>
</dbReference>
<reference evidence="2 3" key="1">
    <citation type="journal article" date="2016" name="Nat. Commun.">
        <title>Thousands of microbial genomes shed light on interconnected biogeochemical processes in an aquifer system.</title>
        <authorList>
            <person name="Anantharaman K."/>
            <person name="Brown C.T."/>
            <person name="Hug L.A."/>
            <person name="Sharon I."/>
            <person name="Castelle C.J."/>
            <person name="Probst A.J."/>
            <person name="Thomas B.C."/>
            <person name="Singh A."/>
            <person name="Wilkins M.J."/>
            <person name="Karaoz U."/>
            <person name="Brodie E.L."/>
            <person name="Williams K.H."/>
            <person name="Hubbard S.S."/>
            <person name="Banfield J.F."/>
        </authorList>
    </citation>
    <scope>NUCLEOTIDE SEQUENCE [LARGE SCALE GENOMIC DNA]</scope>
</reference>
<evidence type="ECO:0000256" key="1">
    <source>
        <dbReference type="SAM" id="Phobius"/>
    </source>
</evidence>
<protein>
    <submittedName>
        <fullName evidence="2">Uncharacterized protein</fullName>
    </submittedName>
</protein>
<accession>A0A1F4VF42</accession>
<keyword evidence="1" id="KW-0472">Membrane</keyword>
<dbReference type="Proteomes" id="UP000176504">
    <property type="component" value="Unassembled WGS sequence"/>
</dbReference>
<dbReference type="InterPro" id="IPR029044">
    <property type="entry name" value="Nucleotide-diphossugar_trans"/>
</dbReference>
<feature type="transmembrane region" description="Helical" evidence="1">
    <location>
        <begin position="12"/>
        <end position="34"/>
    </location>
</feature>